<feature type="domain" description="(S)-ureidoglycine aminohydrolase cupin" evidence="1">
    <location>
        <begin position="41"/>
        <end position="112"/>
    </location>
</feature>
<dbReference type="SUPFAM" id="SSF51182">
    <property type="entry name" value="RmlC-like cupins"/>
    <property type="match status" value="1"/>
</dbReference>
<organism evidence="2 3">
    <name type="scientific">Robbsia andropogonis</name>
    <dbReference type="NCBI Taxonomy" id="28092"/>
    <lineage>
        <taxon>Bacteria</taxon>
        <taxon>Pseudomonadati</taxon>
        <taxon>Pseudomonadota</taxon>
        <taxon>Betaproteobacteria</taxon>
        <taxon>Burkholderiales</taxon>
        <taxon>Burkholderiaceae</taxon>
        <taxon>Robbsia</taxon>
    </lineage>
</organism>
<protein>
    <submittedName>
        <fullName evidence="2">Cupin</fullName>
    </submittedName>
</protein>
<reference evidence="2 3" key="1">
    <citation type="submission" date="2015-03" db="EMBL/GenBank/DDBJ databases">
        <title>Draft Genome Sequence of Burkholderia andropogonis type strain ICMP2807, isolated from Sorghum bicolor.</title>
        <authorList>
            <person name="Lopes-Santos L."/>
            <person name="Castro D.B."/>
            <person name="Ottoboni L.M."/>
            <person name="Park D."/>
            <person name="Weirc B.S."/>
            <person name="Destefano S.A."/>
        </authorList>
    </citation>
    <scope>NUCLEOTIDE SEQUENCE [LARGE SCALE GENOMIC DNA]</scope>
    <source>
        <strain evidence="2 3">ICMP2807</strain>
    </source>
</reference>
<dbReference type="InterPro" id="IPR008579">
    <property type="entry name" value="UGlyAH_Cupin_dom"/>
</dbReference>
<proteinExistence type="predicted"/>
<dbReference type="Pfam" id="PF05899">
    <property type="entry name" value="Cupin_3"/>
    <property type="match status" value="1"/>
</dbReference>
<dbReference type="OrthoDB" id="9799053at2"/>
<dbReference type="STRING" id="28092.WM40_10215"/>
<dbReference type="PATRIC" id="fig|28092.6.peg.2416"/>
<gene>
    <name evidence="2" type="ORF">WM40_10215</name>
</gene>
<dbReference type="PANTHER" id="PTHR40943">
    <property type="entry name" value="CYTOPLASMIC PROTEIN-RELATED"/>
    <property type="match status" value="1"/>
</dbReference>
<dbReference type="Proteomes" id="UP000033618">
    <property type="component" value="Unassembled WGS sequence"/>
</dbReference>
<evidence type="ECO:0000313" key="3">
    <source>
        <dbReference type="Proteomes" id="UP000033618"/>
    </source>
</evidence>
<dbReference type="PANTHER" id="PTHR40943:SF1">
    <property type="entry name" value="CYTOPLASMIC PROTEIN"/>
    <property type="match status" value="1"/>
</dbReference>
<dbReference type="CDD" id="cd02227">
    <property type="entry name" value="cupin_TM1112-like"/>
    <property type="match status" value="1"/>
</dbReference>
<keyword evidence="3" id="KW-1185">Reference proteome</keyword>
<dbReference type="InterPro" id="IPR014710">
    <property type="entry name" value="RmlC-like_jellyroll"/>
</dbReference>
<accession>A0A0F5K189</accession>
<dbReference type="Gene3D" id="2.60.120.10">
    <property type="entry name" value="Jelly Rolls"/>
    <property type="match status" value="1"/>
</dbReference>
<evidence type="ECO:0000313" key="2">
    <source>
        <dbReference type="EMBL" id="KKB63685.1"/>
    </source>
</evidence>
<dbReference type="RefSeq" id="WP_046152799.1">
    <property type="nucleotide sequence ID" value="NZ_CADFGU010000011.1"/>
</dbReference>
<evidence type="ECO:0000259" key="1">
    <source>
        <dbReference type="Pfam" id="PF05899"/>
    </source>
</evidence>
<dbReference type="InterPro" id="IPR011051">
    <property type="entry name" value="RmlC_Cupin_sf"/>
</dbReference>
<dbReference type="AlphaFoldDB" id="A0A0F5K189"/>
<dbReference type="EMBL" id="LAQU01000008">
    <property type="protein sequence ID" value="KKB63685.1"/>
    <property type="molecule type" value="Genomic_DNA"/>
</dbReference>
<comment type="caution">
    <text evidence="2">The sequence shown here is derived from an EMBL/GenBank/DDBJ whole genome shotgun (WGS) entry which is preliminary data.</text>
</comment>
<sequence length="117" mass="12638">MPITILRQSATLNTLTEDGPVARPLSAPAAVAKSHEVPLEGQGENRTGIWEVSIGRFERQLANSEVMHILSGECTFTPTGGETLEIRSGDTLFFPANTEGVWNVTSPIRKVYVVMAA</sequence>
<name>A0A0F5K189_9BURK</name>